<feature type="compositionally biased region" description="Low complexity" evidence="12">
    <location>
        <begin position="78"/>
        <end position="106"/>
    </location>
</feature>
<dbReference type="GO" id="GO:0007059">
    <property type="term" value="P:chromosome segregation"/>
    <property type="evidence" value="ECO:0007669"/>
    <property type="project" value="UniProtKB-UniRule"/>
</dbReference>
<dbReference type="GO" id="GO:0051301">
    <property type="term" value="P:cell division"/>
    <property type="evidence" value="ECO:0007669"/>
    <property type="project" value="UniProtKB-KW"/>
</dbReference>
<feature type="active site" evidence="11">
    <location>
        <position position="298"/>
    </location>
</feature>
<comment type="subcellular location">
    <subcellularLocation>
        <location evidence="1 11">Cytoplasm</location>
    </subcellularLocation>
</comment>
<dbReference type="EMBL" id="CP002580">
    <property type="protein sequence ID" value="AJK47542.1"/>
    <property type="molecule type" value="Genomic_DNA"/>
</dbReference>
<dbReference type="Gene3D" id="1.10.443.10">
    <property type="entry name" value="Intergrase catalytic core"/>
    <property type="match status" value="1"/>
</dbReference>
<dbReference type="HAMAP" id="MF_01808">
    <property type="entry name" value="Recomb_XerC_XerD"/>
    <property type="match status" value="1"/>
</dbReference>
<keyword evidence="16" id="KW-1185">Reference proteome</keyword>
<dbReference type="InterPro" id="IPR023009">
    <property type="entry name" value="Tyrosine_recombinase_XerC/XerD"/>
</dbReference>
<feature type="compositionally biased region" description="Gly residues" evidence="12">
    <location>
        <begin position="107"/>
        <end position="122"/>
    </location>
</feature>
<evidence type="ECO:0000256" key="6">
    <source>
        <dbReference type="ARBA" id="ARBA00022829"/>
    </source>
</evidence>
<dbReference type="Gene3D" id="1.10.150.130">
    <property type="match status" value="1"/>
</dbReference>
<evidence type="ECO:0000256" key="4">
    <source>
        <dbReference type="ARBA" id="ARBA00022490"/>
    </source>
</evidence>
<dbReference type="KEGG" id="bgp:BGL_1c30660"/>
<dbReference type="InterPro" id="IPR002104">
    <property type="entry name" value="Integrase_catalytic"/>
</dbReference>
<keyword evidence="9 11" id="KW-0233">DNA recombination</keyword>
<dbReference type="SUPFAM" id="SSF56349">
    <property type="entry name" value="DNA breaking-rejoining enzymes"/>
    <property type="match status" value="1"/>
</dbReference>
<evidence type="ECO:0000256" key="2">
    <source>
        <dbReference type="ARBA" id="ARBA00010450"/>
    </source>
</evidence>
<keyword evidence="6 11" id="KW-0159">Chromosome partition</keyword>
<dbReference type="HOGENOM" id="CLU_027562_9_0_4"/>
<comment type="subunit">
    <text evidence="11">Forms a cyclic heterotetrameric complex composed of two molecules of XerC and two molecules of XerD.</text>
</comment>
<name>A0A0B6RQC5_BURPL</name>
<organism evidence="15 16">
    <name type="scientific">Burkholderia plantarii</name>
    <dbReference type="NCBI Taxonomy" id="41899"/>
    <lineage>
        <taxon>Bacteria</taxon>
        <taxon>Pseudomonadati</taxon>
        <taxon>Pseudomonadota</taxon>
        <taxon>Betaproteobacteria</taxon>
        <taxon>Burkholderiales</taxon>
        <taxon>Burkholderiaceae</taxon>
        <taxon>Burkholderia</taxon>
    </lineage>
</organism>
<evidence type="ECO:0000256" key="11">
    <source>
        <dbReference type="HAMAP-Rule" id="MF_01807"/>
    </source>
</evidence>
<feature type="active site" evidence="11">
    <location>
        <position position="369"/>
    </location>
</feature>
<feature type="domain" description="Core-binding (CB)" evidence="14">
    <location>
        <begin position="129"/>
        <end position="213"/>
    </location>
</feature>
<evidence type="ECO:0000259" key="14">
    <source>
        <dbReference type="PROSITE" id="PS51900"/>
    </source>
</evidence>
<comment type="function">
    <text evidence="11">Site-specific tyrosine recombinase, which acts by catalyzing the cutting and rejoining of the recombining DNA molecules. The XerC-XerD complex is essential to convert dimers of the bacterial chromosome into monomers to permit their segregation at cell division. It also contributes to the segregational stability of plasmids.</text>
</comment>
<evidence type="ECO:0000256" key="12">
    <source>
        <dbReference type="SAM" id="MobiDB-lite"/>
    </source>
</evidence>
<feature type="region of interest" description="Disordered" evidence="12">
    <location>
        <begin position="1"/>
        <end position="129"/>
    </location>
</feature>
<proteinExistence type="inferred from homology"/>
<dbReference type="AlphaFoldDB" id="A0A0B6RQC5"/>
<keyword evidence="7 11" id="KW-0229">DNA integration</keyword>
<dbReference type="Pfam" id="PF00589">
    <property type="entry name" value="Phage_integrase"/>
    <property type="match status" value="1"/>
</dbReference>
<evidence type="ECO:0000313" key="16">
    <source>
        <dbReference type="Proteomes" id="UP000031838"/>
    </source>
</evidence>
<gene>
    <name evidence="11 15" type="primary">xerD</name>
    <name evidence="15" type="ORF">BGL_1c30660</name>
</gene>
<dbReference type="InterPro" id="IPR004107">
    <property type="entry name" value="Integrase_SAM-like_N"/>
</dbReference>
<dbReference type="InterPro" id="IPR010998">
    <property type="entry name" value="Integrase_recombinase_N"/>
</dbReference>
<dbReference type="NCBIfam" id="TIGR02225">
    <property type="entry name" value="recomb_XerD"/>
    <property type="match status" value="1"/>
</dbReference>
<sequence length="423" mass="44721">MATRIDEQTGVPADEPREARASGADEDTAVSPGGQGGVPSAPVGATGAIDAAAGEAADGAKPVKGAKGTKAVKDVKGTRGAAAAPAAAGKPPVAAGRKPRAAAGRPAGSGAGDGPADGGHPLGGSPEREASRTSIDLFCDALWLEHGLSQNTLDAYRRDLTLFAQWLAAAHGANVDAVDEAMLTGYIAARSDGKATSSNRRLSVFRRYYGWALREHRAATDPTLRILSAKQPARFPSTLSEAQVEALLAAPDVETALGLRDRTMLELMYASGLRVSELVTLKSVEVGLNDGVVRVMGKGSKERLVPFGEVAHGWIERYLREARPALLGARASDALFVTARGEGMTRQQFWNIIKRHATHAEIRAHLSPHTLRHAFATHLLNHGADLRVVQMLLGHSDISTTQIYTHVARERLRTLHAAHHPRG</sequence>
<reference evidence="16" key="1">
    <citation type="submission" date="2011-03" db="EMBL/GenBank/DDBJ databases">
        <authorList>
            <person name="Voget S."/>
            <person name="Streit W.R."/>
            <person name="Jaeger K.E."/>
            <person name="Daniel R."/>
        </authorList>
    </citation>
    <scope>NUCLEOTIDE SEQUENCE [LARGE SCALE GENOMIC DNA]</scope>
    <source>
        <strain evidence="16">PG1</strain>
    </source>
</reference>
<evidence type="ECO:0000256" key="7">
    <source>
        <dbReference type="ARBA" id="ARBA00022908"/>
    </source>
</evidence>
<evidence type="ECO:0000256" key="9">
    <source>
        <dbReference type="ARBA" id="ARBA00023172"/>
    </source>
</evidence>
<dbReference type="InterPro" id="IPR013762">
    <property type="entry name" value="Integrase-like_cat_sf"/>
</dbReference>
<dbReference type="CDD" id="cd00798">
    <property type="entry name" value="INT_XerDC_C"/>
    <property type="match status" value="1"/>
</dbReference>
<dbReference type="InterPro" id="IPR050090">
    <property type="entry name" value="Tyrosine_recombinase_XerCD"/>
</dbReference>
<evidence type="ECO:0000256" key="5">
    <source>
        <dbReference type="ARBA" id="ARBA00022618"/>
    </source>
</evidence>
<dbReference type="PANTHER" id="PTHR30349">
    <property type="entry name" value="PHAGE INTEGRASE-RELATED"/>
    <property type="match status" value="1"/>
</dbReference>
<dbReference type="SUPFAM" id="SSF47823">
    <property type="entry name" value="lambda integrase-like, N-terminal domain"/>
    <property type="match status" value="1"/>
</dbReference>
<feature type="domain" description="Tyr recombinase" evidence="13">
    <location>
        <begin position="234"/>
        <end position="417"/>
    </location>
</feature>
<dbReference type="Proteomes" id="UP000031838">
    <property type="component" value="Chromosome 1"/>
</dbReference>
<evidence type="ECO:0000256" key="1">
    <source>
        <dbReference type="ARBA" id="ARBA00004496"/>
    </source>
</evidence>
<dbReference type="InterPro" id="IPR011932">
    <property type="entry name" value="Recomb_XerD"/>
</dbReference>
<dbReference type="Pfam" id="PF02899">
    <property type="entry name" value="Phage_int_SAM_1"/>
    <property type="match status" value="1"/>
</dbReference>
<evidence type="ECO:0000256" key="10">
    <source>
        <dbReference type="ARBA" id="ARBA00023306"/>
    </source>
</evidence>
<evidence type="ECO:0000256" key="3">
    <source>
        <dbReference type="ARBA" id="ARBA00015810"/>
    </source>
</evidence>
<dbReference type="PROSITE" id="PS51898">
    <property type="entry name" value="TYR_RECOMBINASE"/>
    <property type="match status" value="1"/>
</dbReference>
<dbReference type="PROSITE" id="PS51900">
    <property type="entry name" value="CB"/>
    <property type="match status" value="1"/>
</dbReference>
<comment type="similarity">
    <text evidence="2 11">Belongs to the 'phage' integrase family. XerD subfamily.</text>
</comment>
<accession>A0A0B6RQC5</accession>
<feature type="compositionally biased region" description="Low complexity" evidence="12">
    <location>
        <begin position="41"/>
        <end position="60"/>
    </location>
</feature>
<feature type="active site" evidence="11">
    <location>
        <position position="372"/>
    </location>
</feature>
<feature type="active site" description="O-(3'-phospho-DNA)-tyrosine intermediate" evidence="11">
    <location>
        <position position="404"/>
    </location>
</feature>
<dbReference type="NCBIfam" id="NF001399">
    <property type="entry name" value="PRK00283.1"/>
    <property type="match status" value="1"/>
</dbReference>
<feature type="active site" evidence="11">
    <location>
        <position position="395"/>
    </location>
</feature>
<reference evidence="15 16" key="2">
    <citation type="journal article" date="2016" name="Appl. Microbiol. Biotechnol.">
        <title>Mutations improving production and secretion of extracellular lipase by Burkholderia glumae PG1.</title>
        <authorList>
            <person name="Knapp A."/>
            <person name="Voget S."/>
            <person name="Gao R."/>
            <person name="Zaburannyi N."/>
            <person name="Krysciak D."/>
            <person name="Breuer M."/>
            <person name="Hauer B."/>
            <person name="Streit W.R."/>
            <person name="Muller R."/>
            <person name="Daniel R."/>
            <person name="Jaeger K.E."/>
        </authorList>
    </citation>
    <scope>NUCLEOTIDE SEQUENCE [LARGE SCALE GENOMIC DNA]</scope>
    <source>
        <strain evidence="15 16">PG1</strain>
    </source>
</reference>
<dbReference type="InterPro" id="IPR011010">
    <property type="entry name" value="DNA_brk_join_enz"/>
</dbReference>
<protein>
    <recommendedName>
        <fullName evidence="3 11">Tyrosine recombinase XerD</fullName>
    </recommendedName>
</protein>
<keyword evidence="4 11" id="KW-0963">Cytoplasm</keyword>
<feature type="active site" evidence="11">
    <location>
        <position position="274"/>
    </location>
</feature>
<keyword evidence="5 11" id="KW-0132">Cell division</keyword>
<evidence type="ECO:0000256" key="8">
    <source>
        <dbReference type="ARBA" id="ARBA00023125"/>
    </source>
</evidence>
<keyword evidence="10 11" id="KW-0131">Cell cycle</keyword>
<dbReference type="GO" id="GO:0003677">
    <property type="term" value="F:DNA binding"/>
    <property type="evidence" value="ECO:0007669"/>
    <property type="project" value="UniProtKB-UniRule"/>
</dbReference>
<keyword evidence="8 11" id="KW-0238">DNA-binding</keyword>
<dbReference type="InterPro" id="IPR044068">
    <property type="entry name" value="CB"/>
</dbReference>
<evidence type="ECO:0000313" key="15">
    <source>
        <dbReference type="EMBL" id="AJK47542.1"/>
    </source>
</evidence>
<evidence type="ECO:0000259" key="13">
    <source>
        <dbReference type="PROSITE" id="PS51898"/>
    </source>
</evidence>
<dbReference type="GO" id="GO:0005737">
    <property type="term" value="C:cytoplasm"/>
    <property type="evidence" value="ECO:0007669"/>
    <property type="project" value="UniProtKB-SubCell"/>
</dbReference>
<dbReference type="GO" id="GO:0006313">
    <property type="term" value="P:DNA transposition"/>
    <property type="evidence" value="ECO:0007669"/>
    <property type="project" value="UniProtKB-UniRule"/>
</dbReference>
<dbReference type="PANTHER" id="PTHR30349:SF90">
    <property type="entry name" value="TYROSINE RECOMBINASE XERD"/>
    <property type="match status" value="1"/>
</dbReference>
<dbReference type="HAMAP" id="MF_01807">
    <property type="entry name" value="Recomb_XerD"/>
    <property type="match status" value="1"/>
</dbReference>
<dbReference type="GO" id="GO:0009037">
    <property type="term" value="F:tyrosine-based site-specific recombinase activity"/>
    <property type="evidence" value="ECO:0007669"/>
    <property type="project" value="UniProtKB-UniRule"/>
</dbReference>